<keyword evidence="3" id="KW-1185">Reference proteome</keyword>
<sequence length="419" mass="48545">MNCIHPILAAALLAFPQSYAETEPSDNRPAAELTAPLDTGLTAEQKKALHHLYAAAALSELTYLDTLYNRNPEEASTEDPSISYYPRNYFRLLASPFQAIADSPELAKLPPELSSLIQEAGKQAREVIELLERQPVEKPRLVTAVQALEQTRSRINEHLLHRYGINAEWLRACTYHRLNLLHNSIAWPKGFATSSRDLEDENPDSATALQMAYDALRDELPLDIPLHSERSRHIIEYEEVKQLNRDIYFLKNMHTRWQQHAQYRMELETMPDSSRLPEDLQTIIAEQRTLLQALSKPRRTPYLMQQIVGTFGNKRWAEERMAEWDRNKKRLLTRREEYHRMIEQKTKGEAGAYYQYTVYISAALPFRYIDSARKALDLPPGDADPYRYLLSLPPKQQEQLSERACLMLCEEWQKNGIPQ</sequence>
<dbReference type="Proteomes" id="UP000176204">
    <property type="component" value="Chromosome I"/>
</dbReference>
<dbReference type="AlphaFoldDB" id="A0A1C7PCN0"/>
<gene>
    <name evidence="2" type="ORF">PYTT_0877</name>
</gene>
<feature type="chain" id="PRO_5014266525" evidence="1">
    <location>
        <begin position="21"/>
        <end position="419"/>
    </location>
</feature>
<accession>A0A1C7PCN0</accession>
<protein>
    <submittedName>
        <fullName evidence="2">Uncharacterized protein</fullName>
    </submittedName>
</protein>
<keyword evidence="1" id="KW-0732">Signal</keyword>
<name>A0A1C7PCN0_9BACT</name>
<feature type="signal peptide" evidence="1">
    <location>
        <begin position="1"/>
        <end position="20"/>
    </location>
</feature>
<evidence type="ECO:0000256" key="1">
    <source>
        <dbReference type="SAM" id="SignalP"/>
    </source>
</evidence>
<dbReference type="EMBL" id="LT629973">
    <property type="protein sequence ID" value="SEH80413.1"/>
    <property type="molecule type" value="Genomic_DNA"/>
</dbReference>
<reference evidence="3" key="1">
    <citation type="submission" date="2016-09" db="EMBL/GenBank/DDBJ databases">
        <authorList>
            <person name="Koehorst J."/>
        </authorList>
    </citation>
    <scope>NUCLEOTIDE SEQUENCE [LARGE SCALE GENOMIC DNA]</scope>
</reference>
<evidence type="ECO:0000313" key="2">
    <source>
        <dbReference type="EMBL" id="SEH80413.1"/>
    </source>
</evidence>
<proteinExistence type="predicted"/>
<dbReference type="KEGG" id="agl:PYTT_0877"/>
<dbReference type="STRING" id="1679444.PYTT_0877"/>
<dbReference type="RefSeq" id="WP_067774755.1">
    <property type="nucleotide sequence ID" value="NZ_LIGX01000019.1"/>
</dbReference>
<evidence type="ECO:0000313" key="3">
    <source>
        <dbReference type="Proteomes" id="UP000176204"/>
    </source>
</evidence>
<organism evidence="2 3">
    <name type="scientific">Akkermansia glycaniphila</name>
    <dbReference type="NCBI Taxonomy" id="1679444"/>
    <lineage>
        <taxon>Bacteria</taxon>
        <taxon>Pseudomonadati</taxon>
        <taxon>Verrucomicrobiota</taxon>
        <taxon>Verrucomicrobiia</taxon>
        <taxon>Verrucomicrobiales</taxon>
        <taxon>Akkermansiaceae</taxon>
        <taxon>Akkermansia</taxon>
    </lineage>
</organism>